<sequence length="298" mass="34041">MEASVASFIDYLRYERGASAATRVAYKNDLLQFVAYVHEHTENGKASLGFVDSDLIRLWITSLMDGRMSPTSVNRKLSALKSYFKYLMKQGLVLNNPASLVIGPKFFRPLPQNMKEDELAELLDGSCFKADFIGTRDRLMMEFLYETGLRRQELAFLKCSDIDLMAMVVRVCGKRNKERIVPFSERLKVQIISYLQERRSVLQCDNTHFFVRKDGRSVTGAIVYNVVKKYISNRGLRTKCGPHMLRHSFATSLLNNGAELNAVKELLGHSSLASTSIYTHITFDKLREMYCAHPRANR</sequence>
<comment type="caution">
    <text evidence="12">The sequence shown here is derived from an EMBL/GenBank/DDBJ whole genome shotgun (WGS) entry which is preliminary data.</text>
</comment>
<feature type="domain" description="Tyr recombinase" evidence="10">
    <location>
        <begin position="109"/>
        <end position="291"/>
    </location>
</feature>
<dbReference type="PATRIC" id="fig|1411148.3.peg.2280"/>
<keyword evidence="2" id="KW-0963">Cytoplasm</keyword>
<dbReference type="GO" id="GO:0015074">
    <property type="term" value="P:DNA integration"/>
    <property type="evidence" value="ECO:0007669"/>
    <property type="project" value="UniProtKB-KW"/>
</dbReference>
<evidence type="ECO:0000256" key="6">
    <source>
        <dbReference type="ARBA" id="ARBA00023125"/>
    </source>
</evidence>
<evidence type="ECO:0000256" key="4">
    <source>
        <dbReference type="ARBA" id="ARBA00022829"/>
    </source>
</evidence>
<proteinExistence type="predicted"/>
<keyword evidence="4" id="KW-0159">Chromosome partition</keyword>
<comment type="subcellular location">
    <subcellularLocation>
        <location evidence="1">Cytoplasm</location>
    </subcellularLocation>
</comment>
<dbReference type="PROSITE" id="PS51900">
    <property type="entry name" value="CB"/>
    <property type="match status" value="1"/>
</dbReference>
<dbReference type="Pfam" id="PF00589">
    <property type="entry name" value="Phage_integrase"/>
    <property type="match status" value="1"/>
</dbReference>
<evidence type="ECO:0000313" key="13">
    <source>
        <dbReference type="Proteomes" id="UP000018837"/>
    </source>
</evidence>
<accession>W2C2Y0</accession>
<dbReference type="GO" id="GO:0007059">
    <property type="term" value="P:chromosome segregation"/>
    <property type="evidence" value="ECO:0007669"/>
    <property type="project" value="UniProtKB-KW"/>
</dbReference>
<dbReference type="PANTHER" id="PTHR30349:SF77">
    <property type="entry name" value="TYROSINE RECOMBINASE XERC"/>
    <property type="match status" value="1"/>
</dbReference>
<dbReference type="EMBL" id="AYUF01000495">
    <property type="protein sequence ID" value="ETK00837.1"/>
    <property type="molecule type" value="Genomic_DNA"/>
</dbReference>
<evidence type="ECO:0000259" key="11">
    <source>
        <dbReference type="PROSITE" id="PS51900"/>
    </source>
</evidence>
<dbReference type="Gene3D" id="1.10.443.10">
    <property type="entry name" value="Intergrase catalytic core"/>
    <property type="match status" value="1"/>
</dbReference>
<dbReference type="GO" id="GO:0006310">
    <property type="term" value="P:DNA recombination"/>
    <property type="evidence" value="ECO:0007669"/>
    <property type="project" value="UniProtKB-KW"/>
</dbReference>
<dbReference type="PROSITE" id="PS51898">
    <property type="entry name" value="TYR_RECOMBINASE"/>
    <property type="match status" value="1"/>
</dbReference>
<evidence type="ECO:0000256" key="8">
    <source>
        <dbReference type="ARBA" id="ARBA00023306"/>
    </source>
</evidence>
<dbReference type="InterPro" id="IPR004107">
    <property type="entry name" value="Integrase_SAM-like_N"/>
</dbReference>
<dbReference type="SUPFAM" id="SSF56349">
    <property type="entry name" value="DNA breaking-rejoining enzymes"/>
    <property type="match status" value="1"/>
</dbReference>
<evidence type="ECO:0000259" key="10">
    <source>
        <dbReference type="PROSITE" id="PS51898"/>
    </source>
</evidence>
<dbReference type="InterPro" id="IPR011010">
    <property type="entry name" value="DNA_brk_join_enz"/>
</dbReference>
<dbReference type="PANTHER" id="PTHR30349">
    <property type="entry name" value="PHAGE INTEGRASE-RELATED"/>
    <property type="match status" value="1"/>
</dbReference>
<evidence type="ECO:0000313" key="12">
    <source>
        <dbReference type="EMBL" id="ETK00837.1"/>
    </source>
</evidence>
<gene>
    <name evidence="12" type="ORF">N425_13560</name>
</gene>
<keyword evidence="6 9" id="KW-0238">DNA-binding</keyword>
<evidence type="ECO:0000256" key="7">
    <source>
        <dbReference type="ARBA" id="ARBA00023172"/>
    </source>
</evidence>
<dbReference type="GO" id="GO:0003677">
    <property type="term" value="F:DNA binding"/>
    <property type="evidence" value="ECO:0007669"/>
    <property type="project" value="UniProtKB-UniRule"/>
</dbReference>
<evidence type="ECO:0000256" key="3">
    <source>
        <dbReference type="ARBA" id="ARBA00022618"/>
    </source>
</evidence>
<dbReference type="Gene3D" id="1.10.150.130">
    <property type="match status" value="1"/>
</dbReference>
<feature type="domain" description="Core-binding (CB)" evidence="11">
    <location>
        <begin position="1"/>
        <end position="88"/>
    </location>
</feature>
<dbReference type="InterPro" id="IPR010998">
    <property type="entry name" value="Integrase_recombinase_N"/>
</dbReference>
<keyword evidence="5" id="KW-0229">DNA integration</keyword>
<keyword evidence="3" id="KW-0132">Cell division</keyword>
<dbReference type="InterPro" id="IPR050090">
    <property type="entry name" value="Tyrosine_recombinase_XerCD"/>
</dbReference>
<name>W2C2Y0_9BACT</name>
<evidence type="ECO:0000256" key="9">
    <source>
        <dbReference type="PROSITE-ProRule" id="PRU01248"/>
    </source>
</evidence>
<organism evidence="12 13">
    <name type="scientific">Tannerella sp. oral taxon BU063 isolate Cell 2</name>
    <dbReference type="NCBI Taxonomy" id="1411148"/>
    <lineage>
        <taxon>Bacteria</taxon>
        <taxon>Pseudomonadati</taxon>
        <taxon>Bacteroidota</taxon>
        <taxon>Bacteroidia</taxon>
        <taxon>Bacteroidales</taxon>
        <taxon>Tannerellaceae</taxon>
        <taxon>Tannerella</taxon>
    </lineage>
</organism>
<dbReference type="AlphaFoldDB" id="W2C2Y0"/>
<dbReference type="InterPro" id="IPR013762">
    <property type="entry name" value="Integrase-like_cat_sf"/>
</dbReference>
<protein>
    <submittedName>
        <fullName evidence="12">Tyrosine recombinase</fullName>
    </submittedName>
</protein>
<dbReference type="InterPro" id="IPR044068">
    <property type="entry name" value="CB"/>
</dbReference>
<dbReference type="InterPro" id="IPR002104">
    <property type="entry name" value="Integrase_catalytic"/>
</dbReference>
<evidence type="ECO:0000256" key="5">
    <source>
        <dbReference type="ARBA" id="ARBA00022908"/>
    </source>
</evidence>
<dbReference type="GO" id="GO:0051301">
    <property type="term" value="P:cell division"/>
    <property type="evidence" value="ECO:0007669"/>
    <property type="project" value="UniProtKB-KW"/>
</dbReference>
<reference evidence="12 13" key="1">
    <citation type="submission" date="2013-11" db="EMBL/GenBank/DDBJ databases">
        <title>Single cell genomics of uncultured Tannerella BU063 (oral taxon 286).</title>
        <authorList>
            <person name="Beall C.J."/>
            <person name="Campbell A.G."/>
            <person name="Griffen A.L."/>
            <person name="Podar M."/>
            <person name="Leys E.J."/>
        </authorList>
    </citation>
    <scope>NUCLEOTIDE SEQUENCE [LARGE SCALE GENOMIC DNA]</scope>
    <source>
        <strain evidence="12">Cell 2</strain>
    </source>
</reference>
<keyword evidence="8" id="KW-0131">Cell cycle</keyword>
<evidence type="ECO:0000256" key="2">
    <source>
        <dbReference type="ARBA" id="ARBA00022490"/>
    </source>
</evidence>
<dbReference type="Pfam" id="PF02899">
    <property type="entry name" value="Phage_int_SAM_1"/>
    <property type="match status" value="1"/>
</dbReference>
<dbReference type="GO" id="GO:0005737">
    <property type="term" value="C:cytoplasm"/>
    <property type="evidence" value="ECO:0007669"/>
    <property type="project" value="UniProtKB-SubCell"/>
</dbReference>
<keyword evidence="7" id="KW-0233">DNA recombination</keyword>
<dbReference type="Proteomes" id="UP000018837">
    <property type="component" value="Unassembled WGS sequence"/>
</dbReference>
<evidence type="ECO:0000256" key="1">
    <source>
        <dbReference type="ARBA" id="ARBA00004496"/>
    </source>
</evidence>